<keyword evidence="4" id="KW-0175">Coiled coil</keyword>
<dbReference type="GO" id="GO:0005198">
    <property type="term" value="F:structural molecule activity"/>
    <property type="evidence" value="ECO:0007669"/>
    <property type="project" value="UniProtKB-UniRule"/>
</dbReference>
<evidence type="ECO:0000256" key="3">
    <source>
        <dbReference type="RuleBase" id="RU362073"/>
    </source>
</evidence>
<evidence type="ECO:0000256" key="4">
    <source>
        <dbReference type="SAM" id="Coils"/>
    </source>
</evidence>
<keyword evidence="8" id="KW-1185">Reference proteome</keyword>
<dbReference type="Pfam" id="PF00669">
    <property type="entry name" value="Flagellin_N"/>
    <property type="match status" value="1"/>
</dbReference>
<keyword evidence="2 3" id="KW-0975">Bacterial flagellum</keyword>
<feature type="domain" description="Flagellin N-terminal" evidence="5">
    <location>
        <begin position="13"/>
        <end position="109"/>
    </location>
</feature>
<feature type="coiled-coil region" evidence="4">
    <location>
        <begin position="75"/>
        <end position="102"/>
    </location>
</feature>
<accession>A0A087LUW9</accession>
<evidence type="ECO:0000313" key="8">
    <source>
        <dbReference type="Proteomes" id="UP000028981"/>
    </source>
</evidence>
<dbReference type="Proteomes" id="UP000028981">
    <property type="component" value="Unassembled WGS sequence"/>
</dbReference>
<comment type="subcellular location">
    <subcellularLocation>
        <location evidence="3">Secreted</location>
    </subcellularLocation>
    <subcellularLocation>
        <location evidence="3">Bacterial flagellum</location>
    </subcellularLocation>
</comment>
<dbReference type="OrthoDB" id="9808068at2"/>
<evidence type="ECO:0000256" key="2">
    <source>
        <dbReference type="ARBA" id="ARBA00023143"/>
    </source>
</evidence>
<dbReference type="SUPFAM" id="SSF64518">
    <property type="entry name" value="Phase 1 flagellin"/>
    <property type="match status" value="1"/>
</dbReference>
<dbReference type="GO" id="GO:0009288">
    <property type="term" value="C:bacterial-type flagellum"/>
    <property type="evidence" value="ECO:0007669"/>
    <property type="project" value="UniProtKB-SubCell"/>
</dbReference>
<dbReference type="InterPro" id="IPR046358">
    <property type="entry name" value="Flagellin_C"/>
</dbReference>
<reference evidence="7 8" key="1">
    <citation type="submission" date="2014-08" db="EMBL/GenBank/DDBJ databases">
        <authorList>
            <person name="Hassan Y.I."/>
            <person name="Lepp D."/>
            <person name="Zhou T."/>
        </authorList>
    </citation>
    <scope>NUCLEOTIDE SEQUENCE [LARGE SCALE GENOMIC DNA]</scope>
    <source>
        <strain evidence="7 8">IFO13584</strain>
    </source>
</reference>
<dbReference type="AlphaFoldDB" id="A0A087LUW9"/>
<evidence type="ECO:0000259" key="6">
    <source>
        <dbReference type="Pfam" id="PF00700"/>
    </source>
</evidence>
<dbReference type="Pfam" id="PF00700">
    <property type="entry name" value="Flagellin_C"/>
    <property type="match status" value="1"/>
</dbReference>
<dbReference type="EMBL" id="JQGC01000035">
    <property type="protein sequence ID" value="KFL28422.1"/>
    <property type="molecule type" value="Genomic_DNA"/>
</dbReference>
<sequence>MGSDVSLSKAVRANLLSLQNTATMMDKTQNRLATGNKVNSALDNPSNFFTASALNSRAADMSNLLDSMASGIKVIEAANNGITALTKNLESMQSTLRQARQDKSFQTKSFEVNDNTKIKLGGGQFGDLDVDVSLATATVPGVKAQLETSAVSYLGPQSTTASETGAGARSVISLGGGFTNGDQLSVAGVNVALTGAPPTAANIVSDIQTALNSSPQAGKYTVSVGAVGSPNDGKIVIETVDTSAAAATVTFGTGSVAATKGSTTFNFSAITSGITAGGQTIPTGATFEDFVANLEAGAEAGGYTVVADDTTEQITLTSTQWGGAAPTVTGVPIAAGVVTGSAAETEFTLTSYNDAGTQKLTSDQDLTIAGATGAISLTAGMTAAQIKTAIEGDTNINAAFNVAVNAATLEVTLTEKTNGGLAAPTVTSSLAATTPTAASVTGVGGSDLTADANVAALAGSTITLDDGFGTPVTYNIPPATGTDSADLVAALSTGGFTATATANGLNISRADGRNFSIQFSGAPSSAIGLPSSTYTTTNGVEAGLTAAATTTNGVADTAAVDGQTITNPVAGASVETVAAEKATFTVSYDGKTAEIEIGGVKGGIGSAVNALDIKNWQDATVEAVNADLEAAGITGVEAKFDEDGKFQLVAKTAEAKTLAVSGDDAVALFGTNGVNTGVAEKSQLNATKTVDKFVELINRDHAGKVRASNDNGKLRIENLSTQELDIGVDLNGNDAITALKIDGNTVRANLSKQFNELRDQLDKLSDDSSFNGINLLRGDKLKITFNESGTSAIDIQAKDANGNVRSINASNLGVESLIAEDLDTDEAIDAFLGKLSSALTELRSQASAFGSNLSSVENRQTFTKNMINTLETGAANLTLADTNEEAANLLALQTRQQLSSSALSMASQQDQAVLQLLR</sequence>
<comment type="function">
    <text evidence="3">Flagellin is the subunit protein which polymerizes to form the filaments of bacterial flagella.</text>
</comment>
<dbReference type="RefSeq" id="WP_035087483.1">
    <property type="nucleotide sequence ID" value="NZ_JQGC01000035.1"/>
</dbReference>
<dbReference type="InterPro" id="IPR001029">
    <property type="entry name" value="Flagellin_N"/>
</dbReference>
<evidence type="ECO:0000313" key="7">
    <source>
        <dbReference type="EMBL" id="KFL28422.1"/>
    </source>
</evidence>
<protein>
    <recommendedName>
        <fullName evidence="3">Flagellin</fullName>
    </recommendedName>
</protein>
<organism evidence="7 8">
    <name type="scientific">Devosia riboflavina</name>
    <dbReference type="NCBI Taxonomy" id="46914"/>
    <lineage>
        <taxon>Bacteria</taxon>
        <taxon>Pseudomonadati</taxon>
        <taxon>Pseudomonadota</taxon>
        <taxon>Alphaproteobacteria</taxon>
        <taxon>Hyphomicrobiales</taxon>
        <taxon>Devosiaceae</taxon>
        <taxon>Devosia</taxon>
    </lineage>
</organism>
<comment type="similarity">
    <text evidence="1 3">Belongs to the bacterial flagellin family.</text>
</comment>
<gene>
    <name evidence="7" type="ORF">JP75_24470</name>
</gene>
<feature type="domain" description="Flagellin C-terminal" evidence="6">
    <location>
        <begin position="834"/>
        <end position="917"/>
    </location>
</feature>
<proteinExistence type="inferred from homology"/>
<dbReference type="GO" id="GO:0005576">
    <property type="term" value="C:extracellular region"/>
    <property type="evidence" value="ECO:0007669"/>
    <property type="project" value="UniProtKB-SubCell"/>
</dbReference>
<dbReference type="STRING" id="46914.JP75_24470"/>
<comment type="caution">
    <text evidence="7">The sequence shown here is derived from an EMBL/GenBank/DDBJ whole genome shotgun (WGS) entry which is preliminary data.</text>
</comment>
<keyword evidence="3" id="KW-0964">Secreted</keyword>
<name>A0A087LUW9_9HYPH</name>
<dbReference type="Gene3D" id="1.20.1330.10">
    <property type="entry name" value="f41 fragment of flagellin, N-terminal domain"/>
    <property type="match status" value="1"/>
</dbReference>
<evidence type="ECO:0000256" key="1">
    <source>
        <dbReference type="ARBA" id="ARBA00005709"/>
    </source>
</evidence>
<evidence type="ECO:0000259" key="5">
    <source>
        <dbReference type="Pfam" id="PF00669"/>
    </source>
</evidence>